<evidence type="ECO:0000313" key="3">
    <source>
        <dbReference type="Proteomes" id="UP000184368"/>
    </source>
</evidence>
<dbReference type="Pfam" id="PF13572">
    <property type="entry name" value="DUF4134"/>
    <property type="match status" value="1"/>
</dbReference>
<protein>
    <submittedName>
        <fullName evidence="2">Uncharacterized protein</fullName>
    </submittedName>
</protein>
<feature type="transmembrane region" description="Helical" evidence="1">
    <location>
        <begin position="12"/>
        <end position="34"/>
    </location>
</feature>
<proteinExistence type="predicted"/>
<keyword evidence="1" id="KW-0472">Membrane</keyword>
<dbReference type="Proteomes" id="UP000184368">
    <property type="component" value="Unassembled WGS sequence"/>
</dbReference>
<feature type="transmembrane region" description="Helical" evidence="1">
    <location>
        <begin position="46"/>
        <end position="68"/>
    </location>
</feature>
<keyword evidence="3" id="KW-1185">Reference proteome</keyword>
<sequence length="70" mass="7704">MQHLLSSEIFQHVSRILLIGGSIVAMVGACRIYYKWQAGQGNIETEIATWAFGVVFLLVASLSVKAIFGY</sequence>
<reference evidence="2 3" key="1">
    <citation type="submission" date="2016-11" db="EMBL/GenBank/DDBJ databases">
        <authorList>
            <person name="Jaros S."/>
            <person name="Januszkiewicz K."/>
            <person name="Wedrychowicz H."/>
        </authorList>
    </citation>
    <scope>NUCLEOTIDE SEQUENCE [LARGE SCALE GENOMIC DNA]</scope>
    <source>
        <strain evidence="2 3">DSM 26897</strain>
    </source>
</reference>
<gene>
    <name evidence="2" type="ORF">SAMN05444008_12079</name>
</gene>
<dbReference type="OrthoDB" id="1029065at2"/>
<keyword evidence="1" id="KW-1133">Transmembrane helix</keyword>
<dbReference type="STRING" id="1302690.BUE76_00270"/>
<keyword evidence="1" id="KW-0812">Transmembrane</keyword>
<dbReference type="RefSeq" id="WP_073047535.1">
    <property type="nucleotide sequence ID" value="NZ_FQUO01000020.1"/>
</dbReference>
<dbReference type="EMBL" id="FQUO01000020">
    <property type="protein sequence ID" value="SHG19952.1"/>
    <property type="molecule type" value="Genomic_DNA"/>
</dbReference>
<evidence type="ECO:0000256" key="1">
    <source>
        <dbReference type="SAM" id="Phobius"/>
    </source>
</evidence>
<name>A0A1M5HVS4_9BACT</name>
<dbReference type="InterPro" id="IPR025408">
    <property type="entry name" value="DUF4134"/>
</dbReference>
<organism evidence="2 3">
    <name type="scientific">Cnuella takakiae</name>
    <dbReference type="NCBI Taxonomy" id="1302690"/>
    <lineage>
        <taxon>Bacteria</taxon>
        <taxon>Pseudomonadati</taxon>
        <taxon>Bacteroidota</taxon>
        <taxon>Chitinophagia</taxon>
        <taxon>Chitinophagales</taxon>
        <taxon>Chitinophagaceae</taxon>
        <taxon>Cnuella</taxon>
    </lineage>
</organism>
<dbReference type="AlphaFoldDB" id="A0A1M5HVS4"/>
<accession>A0A1M5HVS4</accession>
<evidence type="ECO:0000313" key="2">
    <source>
        <dbReference type="EMBL" id="SHG19952.1"/>
    </source>
</evidence>